<organism evidence="1 2">
    <name type="scientific">Cerrena zonata</name>
    <dbReference type="NCBI Taxonomy" id="2478898"/>
    <lineage>
        <taxon>Eukaryota</taxon>
        <taxon>Fungi</taxon>
        <taxon>Dikarya</taxon>
        <taxon>Basidiomycota</taxon>
        <taxon>Agaricomycotina</taxon>
        <taxon>Agaricomycetes</taxon>
        <taxon>Polyporales</taxon>
        <taxon>Cerrenaceae</taxon>
        <taxon>Cerrena</taxon>
    </lineage>
</organism>
<protein>
    <submittedName>
        <fullName evidence="1">Uncharacterized protein</fullName>
    </submittedName>
</protein>
<keyword evidence="2" id="KW-1185">Reference proteome</keyword>
<accession>A0AAW0FE55</accession>
<gene>
    <name evidence="1" type="ORF">QCA50_019660</name>
</gene>
<name>A0AAW0FE55_9APHY</name>
<reference evidence="1 2" key="1">
    <citation type="submission" date="2022-09" db="EMBL/GenBank/DDBJ databases">
        <authorList>
            <person name="Palmer J.M."/>
        </authorList>
    </citation>
    <scope>NUCLEOTIDE SEQUENCE [LARGE SCALE GENOMIC DNA]</scope>
    <source>
        <strain evidence="1 2">DSM 7382</strain>
    </source>
</reference>
<dbReference type="EMBL" id="JASBNA010000090">
    <property type="protein sequence ID" value="KAK7677330.1"/>
    <property type="molecule type" value="Genomic_DNA"/>
</dbReference>
<comment type="caution">
    <text evidence="1">The sequence shown here is derived from an EMBL/GenBank/DDBJ whole genome shotgun (WGS) entry which is preliminary data.</text>
</comment>
<evidence type="ECO:0000313" key="1">
    <source>
        <dbReference type="EMBL" id="KAK7677330.1"/>
    </source>
</evidence>
<sequence>MLSELKRPFCGKYIVIVFSSPHAIVDWKASLKIESRKLVRGDDFIPIEHRTDRAAGHRLQSPSEAGHLPTIDAILSSIGAVPNQFHSGLTLSKYKFSSLLVLRL</sequence>
<dbReference type="Proteomes" id="UP001385951">
    <property type="component" value="Unassembled WGS sequence"/>
</dbReference>
<proteinExistence type="predicted"/>
<evidence type="ECO:0000313" key="2">
    <source>
        <dbReference type="Proteomes" id="UP001385951"/>
    </source>
</evidence>
<dbReference type="AlphaFoldDB" id="A0AAW0FE55"/>